<dbReference type="KEGG" id="tmb:Thimo_0986"/>
<dbReference type="RefSeq" id="WP_015279954.1">
    <property type="nucleotide sequence ID" value="NC_019940.1"/>
</dbReference>
<evidence type="ECO:0000313" key="2">
    <source>
        <dbReference type="Proteomes" id="UP000010816"/>
    </source>
</evidence>
<proteinExistence type="predicted"/>
<keyword evidence="2" id="KW-1185">Reference proteome</keyword>
<sequence length="64" mass="7319">MKTDHPIYPFPSAGAEAFRVLTGGREWVNADRFGLPRGRVARVGTAFHENERVARAVSRRRLRR</sequence>
<accession>L0GWX4</accession>
<dbReference type="Proteomes" id="UP000010816">
    <property type="component" value="Chromosome"/>
</dbReference>
<dbReference type="AlphaFoldDB" id="L0GWX4"/>
<protein>
    <submittedName>
        <fullName evidence="1">Uncharacterized protein</fullName>
    </submittedName>
</protein>
<dbReference type="HOGENOM" id="CLU_2866422_0_0_6"/>
<name>L0GWX4_9GAMM</name>
<dbReference type="EMBL" id="CP003051">
    <property type="protein sequence ID" value="AGA89809.1"/>
    <property type="molecule type" value="Genomic_DNA"/>
</dbReference>
<evidence type="ECO:0000313" key="1">
    <source>
        <dbReference type="EMBL" id="AGA89809.1"/>
    </source>
</evidence>
<organism evidence="1 2">
    <name type="scientific">Thioflavicoccus mobilis 8321</name>
    <dbReference type="NCBI Taxonomy" id="765912"/>
    <lineage>
        <taxon>Bacteria</taxon>
        <taxon>Pseudomonadati</taxon>
        <taxon>Pseudomonadota</taxon>
        <taxon>Gammaproteobacteria</taxon>
        <taxon>Chromatiales</taxon>
        <taxon>Chromatiaceae</taxon>
        <taxon>Thioflavicoccus</taxon>
    </lineage>
</organism>
<gene>
    <name evidence="1" type="ORF">Thimo_0986</name>
</gene>
<reference evidence="1 2" key="1">
    <citation type="submission" date="2011-09" db="EMBL/GenBank/DDBJ databases">
        <title>Complete sequence of chromosome of Thioflavicoccus mobilis 8321.</title>
        <authorList>
            <consortium name="US DOE Joint Genome Institute"/>
            <person name="Lucas S."/>
            <person name="Han J."/>
            <person name="Lapidus A."/>
            <person name="Cheng J.-F."/>
            <person name="Goodwin L."/>
            <person name="Pitluck S."/>
            <person name="Peters L."/>
            <person name="Ovchinnikova G."/>
            <person name="Lu M."/>
            <person name="Detter J.C."/>
            <person name="Han C."/>
            <person name="Tapia R."/>
            <person name="Land M."/>
            <person name="Hauser L."/>
            <person name="Kyrpides N."/>
            <person name="Ivanova N."/>
            <person name="Pagani I."/>
            <person name="Vogl K."/>
            <person name="Liu Z."/>
            <person name="Imhoff J."/>
            <person name="Thiel V."/>
            <person name="Frigaard N.-U."/>
            <person name="Bryant D."/>
            <person name="Woyke T."/>
        </authorList>
    </citation>
    <scope>NUCLEOTIDE SEQUENCE [LARGE SCALE GENOMIC DNA]</scope>
    <source>
        <strain evidence="1 2">8321</strain>
    </source>
</reference>